<accession>A0A142EM17</accession>
<dbReference type="Proteomes" id="UP000073816">
    <property type="component" value="Chromosome"/>
</dbReference>
<reference evidence="2" key="1">
    <citation type="submission" date="2015-09" db="EMBL/GenBank/DDBJ databases">
        <title>Complete sequence of Algoriphagus sp. M8-2.</title>
        <authorList>
            <person name="Shintani M."/>
        </authorList>
    </citation>
    <scope>NUCLEOTIDE SEQUENCE [LARGE SCALE GENOMIC DNA]</scope>
    <source>
        <strain evidence="2">M8-2</strain>
    </source>
</reference>
<dbReference type="STRING" id="1727163.AO498_07080"/>
<name>A0A142EM17_9BACT</name>
<keyword evidence="2" id="KW-1185">Reference proteome</keyword>
<sequence>MKPNNYSELNIILLLFAALLNSCQSGPSACECVEQYNYWHEDGGLFKLDENKINNCTEKFRDSNANLFPEDLNSAERNVRSECEALNNSEFNIKQAQDENSYIQDKNDFEKKDSISEIHPQNQIKQNSLEHEVTLREKINKFYKSLELPDELNEKQSFEGNVVFDTSEFNTFLISNSIYSKKRISNLTGNYHDRFHIKLLNIDSISFIKDIEIFTTIEYSIYELGTFENREKLTFNYFKDSLKLKRWDDLGLKGMKISQYDGLTEFNSDEFYNILGSVNN</sequence>
<gene>
    <name evidence="1" type="ORF">AO498_07080</name>
</gene>
<reference evidence="1 2" key="2">
    <citation type="journal article" date="2016" name="Genome Announc.">
        <title>Complete Genome Sequence of Algoriphagus sp. Strain M8-2, Isolated from a Brackish Lake.</title>
        <authorList>
            <person name="Muraguchi Y."/>
            <person name="Kushimoto K."/>
            <person name="Ohtsubo Y."/>
            <person name="Suzuki T."/>
            <person name="Dohra H."/>
            <person name="Kimbara K."/>
            <person name="Shintani M."/>
        </authorList>
    </citation>
    <scope>NUCLEOTIDE SEQUENCE [LARGE SCALE GENOMIC DNA]</scope>
    <source>
        <strain evidence="1 2">M8-2</strain>
    </source>
</reference>
<evidence type="ECO:0000313" key="1">
    <source>
        <dbReference type="EMBL" id="AMQ56172.1"/>
    </source>
</evidence>
<dbReference type="PATRIC" id="fig|1727163.4.peg.1468"/>
<organism evidence="1 2">
    <name type="scientific">Algoriphagus sanaruensis</name>
    <dbReference type="NCBI Taxonomy" id="1727163"/>
    <lineage>
        <taxon>Bacteria</taxon>
        <taxon>Pseudomonadati</taxon>
        <taxon>Bacteroidota</taxon>
        <taxon>Cytophagia</taxon>
        <taxon>Cytophagales</taxon>
        <taxon>Cyclobacteriaceae</taxon>
        <taxon>Algoriphagus</taxon>
    </lineage>
</organism>
<dbReference type="EMBL" id="CP012836">
    <property type="protein sequence ID" value="AMQ56172.1"/>
    <property type="molecule type" value="Genomic_DNA"/>
</dbReference>
<dbReference type="AlphaFoldDB" id="A0A142EM17"/>
<protein>
    <submittedName>
        <fullName evidence="1">Uncharacterized protein</fullName>
    </submittedName>
</protein>
<proteinExistence type="predicted"/>
<dbReference type="RefSeq" id="WP_067545227.1">
    <property type="nucleotide sequence ID" value="NZ_CP012836.1"/>
</dbReference>
<evidence type="ECO:0000313" key="2">
    <source>
        <dbReference type="Proteomes" id="UP000073816"/>
    </source>
</evidence>
<dbReference type="KEGG" id="alm:AO498_07080"/>